<organism evidence="2 3">
    <name type="scientific">Colletotrichum liriopes</name>
    <dbReference type="NCBI Taxonomy" id="708192"/>
    <lineage>
        <taxon>Eukaryota</taxon>
        <taxon>Fungi</taxon>
        <taxon>Dikarya</taxon>
        <taxon>Ascomycota</taxon>
        <taxon>Pezizomycotina</taxon>
        <taxon>Sordariomycetes</taxon>
        <taxon>Hypocreomycetidae</taxon>
        <taxon>Glomerellales</taxon>
        <taxon>Glomerellaceae</taxon>
        <taxon>Colletotrichum</taxon>
        <taxon>Colletotrichum spaethianum species complex</taxon>
    </lineage>
</organism>
<reference evidence="2 3" key="1">
    <citation type="submission" date="2021-07" db="EMBL/GenBank/DDBJ databases">
        <title>Genome data of Colletotrichum spaethianum.</title>
        <authorList>
            <person name="Utami Y.D."/>
            <person name="Hiruma K."/>
        </authorList>
    </citation>
    <scope>NUCLEOTIDE SEQUENCE [LARGE SCALE GENOMIC DNA]</scope>
    <source>
        <strain evidence="2 3">MAFF 242679</strain>
    </source>
</reference>
<comment type="caution">
    <text evidence="2">The sequence shown here is derived from an EMBL/GenBank/DDBJ whole genome shotgun (WGS) entry which is preliminary data.</text>
</comment>
<keyword evidence="3" id="KW-1185">Reference proteome</keyword>
<evidence type="ECO:0000259" key="1">
    <source>
        <dbReference type="Pfam" id="PF24564"/>
    </source>
</evidence>
<protein>
    <recommendedName>
        <fullName evidence="1">DUF7605 domain-containing protein</fullName>
    </recommendedName>
</protein>
<accession>A0AA37GI98</accession>
<proteinExistence type="predicted"/>
<dbReference type="AlphaFoldDB" id="A0AA37GI98"/>
<dbReference type="EMBL" id="BPPX01000007">
    <property type="protein sequence ID" value="GJC81468.1"/>
    <property type="molecule type" value="Genomic_DNA"/>
</dbReference>
<name>A0AA37GI98_9PEZI</name>
<gene>
    <name evidence="2" type="ORF">ColLi_04306</name>
</gene>
<evidence type="ECO:0000313" key="2">
    <source>
        <dbReference type="EMBL" id="GJC81468.1"/>
    </source>
</evidence>
<dbReference type="InterPro" id="IPR056024">
    <property type="entry name" value="DUF7605"/>
</dbReference>
<evidence type="ECO:0000313" key="3">
    <source>
        <dbReference type="Proteomes" id="UP001055172"/>
    </source>
</evidence>
<feature type="domain" description="DUF7605" evidence="1">
    <location>
        <begin position="2"/>
        <end position="148"/>
    </location>
</feature>
<sequence length="227" mass="25686">MTAAVGRRDWNADIIAGLVDDLEPLWDELCSSIEDDLEEKSETMDDILSRALDLIETELEASPRASEILSQALDCRSAAILAETEVLCEKFHEELGTLRIDALSGIGTSLIGQAMESSYRACNMEYGNKSDRRRKDIISGAISRRDVFPKYMRDFRARLNTSADDLQDGLQGLLRKHLRIFGATLDLIRDENVATESEENPELRRCLEVELAWAREQLERMEEVMTS</sequence>
<dbReference type="Proteomes" id="UP001055172">
    <property type="component" value="Unassembled WGS sequence"/>
</dbReference>
<dbReference type="Pfam" id="PF24564">
    <property type="entry name" value="DUF7605"/>
    <property type="match status" value="1"/>
</dbReference>